<keyword evidence="2" id="KW-1185">Reference proteome</keyword>
<evidence type="ECO:0000313" key="1">
    <source>
        <dbReference type="EMBL" id="TSE07460.1"/>
    </source>
</evidence>
<dbReference type="AlphaFoldDB" id="A0A554VII6"/>
<reference evidence="1 2" key="1">
    <citation type="submission" date="2019-07" db="EMBL/GenBank/DDBJ databases">
        <title>The draft genome sequence of Aquimarina algiphila M91.</title>
        <authorList>
            <person name="Meng X."/>
        </authorList>
    </citation>
    <scope>NUCLEOTIDE SEQUENCE [LARGE SCALE GENOMIC DNA]</scope>
    <source>
        <strain evidence="1 2">M91</strain>
    </source>
</reference>
<name>A0A554VII6_9FLAO</name>
<sequence length="265" mass="30211">MINFIDEEEMDLKIYDLINDQGFIKLGKYIVRLDLITKTVFVSENSDQNTLKLMYNGKKDDQDVFSFSFDYNVAELLELCEENDTTLAEGIYLYETNGDGNSSKAACSSASGKNDAREKCGDNRYEYNEKAYSAKVKLEYEKFGIYFSVKAKVKNYIVNSVCNPYNSGFQSIRYTRCDINKKKKKCKVFKCKCKDDWQFDWSRSNITITEGSGYDQNSDRYVTTHQAYESSRGLQAYAVSVIITYSPTLGLTGAQSKTLSISSNL</sequence>
<dbReference type="Proteomes" id="UP000318833">
    <property type="component" value="Unassembled WGS sequence"/>
</dbReference>
<protein>
    <submittedName>
        <fullName evidence="1">Uncharacterized protein</fullName>
    </submittedName>
</protein>
<dbReference type="EMBL" id="VLNR01000032">
    <property type="protein sequence ID" value="TSE07460.1"/>
    <property type="molecule type" value="Genomic_DNA"/>
</dbReference>
<organism evidence="1 2">
    <name type="scientific">Aquimarina algiphila</name>
    <dbReference type="NCBI Taxonomy" id="2047982"/>
    <lineage>
        <taxon>Bacteria</taxon>
        <taxon>Pseudomonadati</taxon>
        <taxon>Bacteroidota</taxon>
        <taxon>Flavobacteriia</taxon>
        <taxon>Flavobacteriales</taxon>
        <taxon>Flavobacteriaceae</taxon>
        <taxon>Aquimarina</taxon>
    </lineage>
</organism>
<accession>A0A554VII6</accession>
<gene>
    <name evidence="1" type="ORF">FOF46_15540</name>
</gene>
<comment type="caution">
    <text evidence="1">The sequence shown here is derived from an EMBL/GenBank/DDBJ whole genome shotgun (WGS) entry which is preliminary data.</text>
</comment>
<evidence type="ECO:0000313" key="2">
    <source>
        <dbReference type="Proteomes" id="UP000318833"/>
    </source>
</evidence>
<dbReference type="RefSeq" id="WP_143917086.1">
    <property type="nucleotide sequence ID" value="NZ_CANMIK010000038.1"/>
</dbReference>
<proteinExistence type="predicted"/>